<gene>
    <name evidence="2" type="ORF">PLEOSDRAFT_1085522</name>
</gene>
<feature type="signal peptide" evidence="1">
    <location>
        <begin position="1"/>
        <end position="20"/>
    </location>
</feature>
<protein>
    <submittedName>
        <fullName evidence="2">Uncharacterized protein</fullName>
    </submittedName>
</protein>
<dbReference type="VEuPathDB" id="FungiDB:PLEOSDRAFT_1085522"/>
<keyword evidence="1" id="KW-0732">Signal</keyword>
<accession>A0A067N8U5</accession>
<evidence type="ECO:0000313" key="2">
    <source>
        <dbReference type="EMBL" id="KDQ24264.1"/>
    </source>
</evidence>
<evidence type="ECO:0000256" key="1">
    <source>
        <dbReference type="SAM" id="SignalP"/>
    </source>
</evidence>
<name>A0A067N8U5_PLEO1</name>
<proteinExistence type="predicted"/>
<dbReference type="InParanoid" id="A0A067N8U5"/>
<organism evidence="2 3">
    <name type="scientific">Pleurotus ostreatus (strain PC15)</name>
    <name type="common">Oyster mushroom</name>
    <dbReference type="NCBI Taxonomy" id="1137138"/>
    <lineage>
        <taxon>Eukaryota</taxon>
        <taxon>Fungi</taxon>
        <taxon>Dikarya</taxon>
        <taxon>Basidiomycota</taxon>
        <taxon>Agaricomycotina</taxon>
        <taxon>Agaricomycetes</taxon>
        <taxon>Agaricomycetidae</taxon>
        <taxon>Agaricales</taxon>
        <taxon>Pleurotineae</taxon>
        <taxon>Pleurotaceae</taxon>
        <taxon>Pleurotus</taxon>
    </lineage>
</organism>
<dbReference type="OrthoDB" id="73875at2759"/>
<evidence type="ECO:0000313" key="3">
    <source>
        <dbReference type="Proteomes" id="UP000027073"/>
    </source>
</evidence>
<reference evidence="3" key="1">
    <citation type="journal article" date="2014" name="Proc. Natl. Acad. Sci. U.S.A.">
        <title>Extensive sampling of basidiomycete genomes demonstrates inadequacy of the white-rot/brown-rot paradigm for wood decay fungi.</title>
        <authorList>
            <person name="Riley R."/>
            <person name="Salamov A.A."/>
            <person name="Brown D.W."/>
            <person name="Nagy L.G."/>
            <person name="Floudas D."/>
            <person name="Held B.W."/>
            <person name="Levasseur A."/>
            <person name="Lombard V."/>
            <person name="Morin E."/>
            <person name="Otillar R."/>
            <person name="Lindquist E.A."/>
            <person name="Sun H."/>
            <person name="LaButti K.M."/>
            <person name="Schmutz J."/>
            <person name="Jabbour D."/>
            <person name="Luo H."/>
            <person name="Baker S.E."/>
            <person name="Pisabarro A.G."/>
            <person name="Walton J.D."/>
            <person name="Blanchette R.A."/>
            <person name="Henrissat B."/>
            <person name="Martin F."/>
            <person name="Cullen D."/>
            <person name="Hibbett D.S."/>
            <person name="Grigoriev I.V."/>
        </authorList>
    </citation>
    <scope>NUCLEOTIDE SEQUENCE [LARGE SCALE GENOMIC DNA]</scope>
    <source>
        <strain evidence="3">PC15</strain>
    </source>
</reference>
<feature type="chain" id="PRO_5001641947" evidence="1">
    <location>
        <begin position="21"/>
        <end position="570"/>
    </location>
</feature>
<sequence>MFSALFVLLPFFISLPAVDAATNDWSIPCTRGECYYDMPSADGMATGSMKIWGSPNAISDITPAAGWAIIGCDKEAMEQDIRLVCTKGGDCEHLLQNGAEGKLVRLPENCLKTPFARVSRSWVHEDQTLPADVSAKLTRRADEIPQVRGLALDTNFTAVDPSKSGNVSIAIQGATVAGENGNATITPPAPNPPGRRRSEAVHRRALLSFIEDAFKNFNSFSSDKTIQLPPLKVPKKSVTIFDEKITCGKVQGSIKADASLQADALVTVGIAATGTIIPPKFDAFGIFAQMNGEIDGTLSLDGSVSGSITIADKVIVPPVGIPGLNFPGILTVGPSFKVIAEGKANMELGMKLDLPFNYKMNNVKLFFPPSAAQKSVGPIEPAQSPLTLSADVTVAGKVDLEAHLIPQLDIGVTALGGTAKATIFLNLDASAEVAMKLNGNAKATVTTAKPKRAEINKLAARQTVSAASARIEGCVDINAGLSVDAGVDANFFGLFDPTTKLNIFSKRFELFSKCFGAATKREFSEVPKYLHKRALTCTRTSDPASIVSVVKEIAAQIKAKAGSAPPATIA</sequence>
<dbReference type="AlphaFoldDB" id="A0A067N8U5"/>
<dbReference type="HOGENOM" id="CLU_022145_0_0_1"/>
<dbReference type="Proteomes" id="UP000027073">
    <property type="component" value="Unassembled WGS sequence"/>
</dbReference>
<dbReference type="EMBL" id="KL198011">
    <property type="protein sequence ID" value="KDQ24264.1"/>
    <property type="molecule type" value="Genomic_DNA"/>
</dbReference>